<accession>A0A0G0DGM5</accession>
<dbReference type="PANTHER" id="PTHR33908:SF11">
    <property type="entry name" value="MEMBRANE PROTEIN"/>
    <property type="match status" value="1"/>
</dbReference>
<comment type="caution">
    <text evidence="10">The sequence shown here is derived from an EMBL/GenBank/DDBJ whole genome shotgun (WGS) entry which is preliminary data.</text>
</comment>
<dbReference type="Pfam" id="PF13231">
    <property type="entry name" value="PMT_2"/>
    <property type="match status" value="1"/>
</dbReference>
<organism evidence="10 11">
    <name type="scientific">candidate division WS6 bacterium GW2011_GWC1_36_11</name>
    <dbReference type="NCBI Taxonomy" id="1619090"/>
    <lineage>
        <taxon>Bacteria</taxon>
        <taxon>Candidatus Dojkabacteria</taxon>
    </lineage>
</organism>
<feature type="transmembrane region" description="Helical" evidence="8">
    <location>
        <begin position="140"/>
        <end position="159"/>
    </location>
</feature>
<evidence type="ECO:0000259" key="9">
    <source>
        <dbReference type="Pfam" id="PF13231"/>
    </source>
</evidence>
<evidence type="ECO:0000256" key="6">
    <source>
        <dbReference type="ARBA" id="ARBA00022989"/>
    </source>
</evidence>
<gene>
    <name evidence="10" type="ORF">UR96_C0010G0031</name>
</gene>
<proteinExistence type="predicted"/>
<feature type="transmembrane region" description="Helical" evidence="8">
    <location>
        <begin position="12"/>
        <end position="29"/>
    </location>
</feature>
<sequence>MWKKILNILKNPLFILAIIFIVGLVLRLLEINRTSFWYDEAFTGDVLKMSWKDMFAVIAADKVHPPLFYVIARVWASIFGFTQESLRGLSIFFGLGTSILGYFVEKNLFDKKRFPIVGLVIALAIAISPFFIAYSNEARSYSFLALLALGLAFTVIKWLDSKEKLEKRKYLIISLILGISLCATHYLQIVFIIAVICTVLIYKFVFTEKGLNKKGLWRTLGVILLAILGILFLPIKAFLLSHDISGMWWITDVKLYEVVRVYYSYFLGVVRYMDGVPPMRDLIVDIPQLLLAGSLFLIQLLSYVYILVSKRFSTEEKRHITFFYVLGIVTFLGFYILSAIGFNSFVERYTIAGGIVLFVSFWITIASVLRNWFVLVPIGIYVSFILMLTPVSTRIDYREVAKTLDGMNNVHRYVFTSPTDLIDSQFYMSHTNVYYYYEYTGKYPGWALLKDDVNGVYMNDIQEGDILIAPDYEVKKFRDLGYVQIASIGSEFTILSK</sequence>
<feature type="transmembrane region" description="Helical" evidence="8">
    <location>
        <begin position="85"/>
        <end position="104"/>
    </location>
</feature>
<dbReference type="PANTHER" id="PTHR33908">
    <property type="entry name" value="MANNOSYLTRANSFERASE YKCB-RELATED"/>
    <property type="match status" value="1"/>
</dbReference>
<dbReference type="PATRIC" id="fig|1619090.3.peg.296"/>
<evidence type="ECO:0000256" key="2">
    <source>
        <dbReference type="ARBA" id="ARBA00022475"/>
    </source>
</evidence>
<evidence type="ECO:0000313" key="11">
    <source>
        <dbReference type="Proteomes" id="UP000034140"/>
    </source>
</evidence>
<evidence type="ECO:0000313" key="10">
    <source>
        <dbReference type="EMBL" id="KKP92563.1"/>
    </source>
</evidence>
<keyword evidence="3" id="KW-0328">Glycosyltransferase</keyword>
<feature type="transmembrane region" description="Helical" evidence="8">
    <location>
        <begin position="286"/>
        <end position="308"/>
    </location>
</feature>
<keyword evidence="4" id="KW-0808">Transferase</keyword>
<feature type="domain" description="Glycosyltransferase RgtA/B/C/D-like" evidence="9">
    <location>
        <begin position="64"/>
        <end position="227"/>
    </location>
</feature>
<feature type="transmembrane region" description="Helical" evidence="8">
    <location>
        <begin position="320"/>
        <end position="342"/>
    </location>
</feature>
<evidence type="ECO:0000256" key="3">
    <source>
        <dbReference type="ARBA" id="ARBA00022676"/>
    </source>
</evidence>
<feature type="transmembrane region" description="Helical" evidence="8">
    <location>
        <begin position="171"/>
        <end position="204"/>
    </location>
</feature>
<protein>
    <recommendedName>
        <fullName evidence="9">Glycosyltransferase RgtA/B/C/D-like domain-containing protein</fullName>
    </recommendedName>
</protein>
<dbReference type="GO" id="GO:0005886">
    <property type="term" value="C:plasma membrane"/>
    <property type="evidence" value="ECO:0007669"/>
    <property type="project" value="UniProtKB-SubCell"/>
</dbReference>
<keyword evidence="6 8" id="KW-1133">Transmembrane helix</keyword>
<dbReference type="AlphaFoldDB" id="A0A0G0DGM5"/>
<feature type="transmembrane region" description="Helical" evidence="8">
    <location>
        <begin position="116"/>
        <end position="134"/>
    </location>
</feature>
<feature type="transmembrane region" description="Helical" evidence="8">
    <location>
        <begin position="372"/>
        <end position="391"/>
    </location>
</feature>
<evidence type="ECO:0000256" key="1">
    <source>
        <dbReference type="ARBA" id="ARBA00004651"/>
    </source>
</evidence>
<feature type="transmembrane region" description="Helical" evidence="8">
    <location>
        <begin position="216"/>
        <end position="235"/>
    </location>
</feature>
<evidence type="ECO:0000256" key="7">
    <source>
        <dbReference type="ARBA" id="ARBA00023136"/>
    </source>
</evidence>
<dbReference type="GO" id="GO:0016763">
    <property type="term" value="F:pentosyltransferase activity"/>
    <property type="evidence" value="ECO:0007669"/>
    <property type="project" value="TreeGrafter"/>
</dbReference>
<dbReference type="InterPro" id="IPR038731">
    <property type="entry name" value="RgtA/B/C-like"/>
</dbReference>
<dbReference type="Proteomes" id="UP000034140">
    <property type="component" value="Unassembled WGS sequence"/>
</dbReference>
<evidence type="ECO:0000256" key="5">
    <source>
        <dbReference type="ARBA" id="ARBA00022692"/>
    </source>
</evidence>
<keyword evidence="7 8" id="KW-0472">Membrane</keyword>
<feature type="transmembrane region" description="Helical" evidence="8">
    <location>
        <begin position="348"/>
        <end position="365"/>
    </location>
</feature>
<name>A0A0G0DGM5_9BACT</name>
<keyword evidence="2" id="KW-1003">Cell membrane</keyword>
<dbReference type="GO" id="GO:0009103">
    <property type="term" value="P:lipopolysaccharide biosynthetic process"/>
    <property type="evidence" value="ECO:0007669"/>
    <property type="project" value="UniProtKB-ARBA"/>
</dbReference>
<dbReference type="InterPro" id="IPR050297">
    <property type="entry name" value="LipidA_mod_glycosyltrf_83"/>
</dbReference>
<keyword evidence="5 8" id="KW-0812">Transmembrane</keyword>
<evidence type="ECO:0000256" key="4">
    <source>
        <dbReference type="ARBA" id="ARBA00022679"/>
    </source>
</evidence>
<dbReference type="EMBL" id="LBRE01000010">
    <property type="protein sequence ID" value="KKP92563.1"/>
    <property type="molecule type" value="Genomic_DNA"/>
</dbReference>
<reference evidence="10 11" key="1">
    <citation type="journal article" date="2015" name="Nature">
        <title>rRNA introns, odd ribosomes, and small enigmatic genomes across a large radiation of phyla.</title>
        <authorList>
            <person name="Brown C.T."/>
            <person name="Hug L.A."/>
            <person name="Thomas B.C."/>
            <person name="Sharon I."/>
            <person name="Castelle C.J."/>
            <person name="Singh A."/>
            <person name="Wilkins M.J."/>
            <person name="Williams K.H."/>
            <person name="Banfield J.F."/>
        </authorList>
    </citation>
    <scope>NUCLEOTIDE SEQUENCE [LARGE SCALE GENOMIC DNA]</scope>
</reference>
<comment type="subcellular location">
    <subcellularLocation>
        <location evidence="1">Cell membrane</location>
        <topology evidence="1">Multi-pass membrane protein</topology>
    </subcellularLocation>
</comment>
<evidence type="ECO:0000256" key="8">
    <source>
        <dbReference type="SAM" id="Phobius"/>
    </source>
</evidence>